<name>A0A1G8DGK1_9ACTN</name>
<organism evidence="1 2">
    <name type="scientific">Nonomuraea jiangxiensis</name>
    <dbReference type="NCBI Taxonomy" id="633440"/>
    <lineage>
        <taxon>Bacteria</taxon>
        <taxon>Bacillati</taxon>
        <taxon>Actinomycetota</taxon>
        <taxon>Actinomycetes</taxon>
        <taxon>Streptosporangiales</taxon>
        <taxon>Streptosporangiaceae</taxon>
        <taxon>Nonomuraea</taxon>
    </lineage>
</organism>
<accession>A0A1G8DGK1</accession>
<dbReference type="InterPro" id="IPR052552">
    <property type="entry name" value="YeaO-like"/>
</dbReference>
<dbReference type="STRING" id="633440.SAMN05421869_102568"/>
<sequence length="118" mass="13350">MGAMSFLIKRIYDEPDPGDGFRVLVDRLWPRGVAKERAELDLWLQEVAPSPELRTWFGHRADRFAEFAARYTAELDGNPAVDVLRQAGREHPTVTLLYSAKDPKINNAVVLADYLHGT</sequence>
<dbReference type="PANTHER" id="PTHR36849">
    <property type="entry name" value="CYTOPLASMIC PROTEIN-RELATED"/>
    <property type="match status" value="1"/>
</dbReference>
<gene>
    <name evidence="1" type="ORF">SAMN05421869_102568</name>
</gene>
<protein>
    <submittedName>
        <fullName evidence="1">Uncharacterized conserved protein YeaO, DUF488 family</fullName>
    </submittedName>
</protein>
<dbReference type="Pfam" id="PF22752">
    <property type="entry name" value="DUF488-N3i"/>
    <property type="match status" value="1"/>
</dbReference>
<proteinExistence type="predicted"/>
<reference evidence="1 2" key="1">
    <citation type="submission" date="2016-10" db="EMBL/GenBank/DDBJ databases">
        <authorList>
            <person name="de Groot N.N."/>
        </authorList>
    </citation>
    <scope>NUCLEOTIDE SEQUENCE [LARGE SCALE GENOMIC DNA]</scope>
    <source>
        <strain evidence="1 2">CGMCC 4.6533</strain>
    </source>
</reference>
<evidence type="ECO:0000313" key="2">
    <source>
        <dbReference type="Proteomes" id="UP000199202"/>
    </source>
</evidence>
<keyword evidence="2" id="KW-1185">Reference proteome</keyword>
<dbReference type="PANTHER" id="PTHR36849:SF1">
    <property type="entry name" value="CYTOPLASMIC PROTEIN"/>
    <property type="match status" value="1"/>
</dbReference>
<evidence type="ECO:0000313" key="1">
    <source>
        <dbReference type="EMBL" id="SDH56848.1"/>
    </source>
</evidence>
<dbReference type="AlphaFoldDB" id="A0A1G8DGK1"/>
<dbReference type="Proteomes" id="UP000199202">
    <property type="component" value="Unassembled WGS sequence"/>
</dbReference>
<dbReference type="EMBL" id="FNDJ01000002">
    <property type="protein sequence ID" value="SDH56848.1"/>
    <property type="molecule type" value="Genomic_DNA"/>
</dbReference>